<dbReference type="Gene3D" id="1.10.287.70">
    <property type="match status" value="1"/>
</dbReference>
<dbReference type="Gene3D" id="1.20.120.350">
    <property type="entry name" value="Voltage-gated potassium channels. Chain C"/>
    <property type="match status" value="1"/>
</dbReference>
<feature type="transmembrane region" description="Helical" evidence="15">
    <location>
        <begin position="621"/>
        <end position="640"/>
    </location>
</feature>
<dbReference type="PROSITE" id="PS00639">
    <property type="entry name" value="THIOL_PROTEASE_HIS"/>
    <property type="match status" value="1"/>
</dbReference>
<evidence type="ECO:0000256" key="3">
    <source>
        <dbReference type="ARBA" id="ARBA00022553"/>
    </source>
</evidence>
<keyword evidence="11 15" id="KW-0472">Membrane</keyword>
<dbReference type="EMBL" id="CAXAMN010027339">
    <property type="protein sequence ID" value="CAK9110170.1"/>
    <property type="molecule type" value="Genomic_DNA"/>
</dbReference>
<keyword evidence="13" id="KW-0407">Ion channel</keyword>
<dbReference type="SUPFAM" id="SSF54001">
    <property type="entry name" value="Cysteine proteinases"/>
    <property type="match status" value="1"/>
</dbReference>
<evidence type="ECO:0000256" key="6">
    <source>
        <dbReference type="ARBA" id="ARBA00022692"/>
    </source>
</evidence>
<dbReference type="Gene3D" id="3.90.70.10">
    <property type="entry name" value="Cysteine proteinases"/>
    <property type="match status" value="1"/>
</dbReference>
<accession>A0ABP0SCQ7</accession>
<dbReference type="InterPro" id="IPR038765">
    <property type="entry name" value="Papain-like_cys_pep_sf"/>
</dbReference>
<keyword evidence="9 15" id="KW-1133">Transmembrane helix</keyword>
<dbReference type="SUPFAM" id="SSF81324">
    <property type="entry name" value="Voltage-gated potassium channels"/>
    <property type="match status" value="1"/>
</dbReference>
<dbReference type="Proteomes" id="UP001642484">
    <property type="component" value="Unassembled WGS sequence"/>
</dbReference>
<evidence type="ECO:0000256" key="15">
    <source>
        <dbReference type="SAM" id="Phobius"/>
    </source>
</evidence>
<feature type="transmembrane region" description="Helical" evidence="15">
    <location>
        <begin position="675"/>
        <end position="695"/>
    </location>
</feature>
<sequence>MPAGRDRATKKFAECTLFTAVVIAVFSMLEMMFGQVGVGEAPAMPMQSQDLIMRSLQQRAANEVELEDDEDEDEEEEEMLSQEEPADALPDALRPPKVAEPPKGLSAPKDAPVEDVSQALSELARAAEAQGDNDVPGPLLEAQQVEDMRVALQAWLLQVATFHEAEAMGLMTKWLDFNTTEEVNVGLDQLLRKDSEARWVYCASEGELCECNSGHVRYGHHAKGWNTKKNKARSLCLLENFGKNDMAYGMLKYCQCHDPPDRDVGIEPLRHMKSAKSIPGDLKGSRKEKSPPGRWWVLLEELKEWIEKASAAQLLVLSRVYHWMEFSGPSSKVAAGIAKVVRKALLGGLEKILEKNHRRLVLEMQQWLGEHQAMNSSEIHEEAEKPEREKRDSAGSDSRKEKVSTCSESLPFSLTASQVALISPSRVSSMERSGYHVAKQVSVPSFAAPSVAASEAEPRLCERRWRLLEKAVSSWQFEAFFAVVIATNSLFIGLSIEWEAQERTFTLPTELFVIQITYTLLFLAEVCLKLLAFGARDFFCSSGWAWNCFDLAIVMSAVFECTVEFVAHDPHLSAGSSSNLRILRILRMTRLTRIFRVIRVVRFFRSLRTLVFSIVNTLKSLFWAMLLLAMIMYVFGILFTDISNNHIIESGTPEAESIIKLEKYFGTLHDSVHTLFMSISGGLTWMDATMALAAVSWVWKYVFSCYIAFSVFAVLNVMTGVFCQSAIKGAERDQEMVVQSLIMDKHQLKTSLEKLFQKMDDEKSGKLSLANFEKHFQDEEVRVLFEALDIGVTDAWTLFLSLDHNEDYQIEAEEFLEGCLQLRGAAKAIDLFMLRRQVAKLMLVLSEPEETLREKTACLEDHYLTFKHVDAPREIKKKSEGKNELVDLRPLNGGFAIFNQGHLGSCTANALAAAYHFTLHKQNVENDAQFKDFTPSRLFIYYNERYVEGSVDKDAGAMIRDGIKVMEKMGVCPETVWKYDDGPDFFKKQPEKSCYEMAQKCIVKGYARVAQDLEQMKLCIKHGYPFVFGFTVLTSFSQAAKDGTMVMPQKDDQVRGGHAVTAVGYDDMKKVFIVRNSWGEGWGDKGYFYMPYEYICHPQLAQECRTGDLEPLWSCDFSASRVPKAGHPHEEAQKVLEQSLKAMCEDSGTSRLWQTFLDCDFRENYFRWTSPESDWLEEGFVTYVAGPQDSIYALQAVNLIRSIDLFSTRPVVVVVFDDKFVPPAQWHSFPNVIVYKMLPMKGRSVSFNFNKLRAMIAARVLVGIQLDTDQIIVPGLERMFAATKREIHEFYPWIMLPVHWMSRDAKRGELYSEMNFEGWKGPRTMRWGHAHPTWTYWALPFLLDLLYERFRASSKPGKIEVWDLPAASRLGLRSVLLKGLKRPREARYGSFMNEDEDMMNVGLWRDSAKKEWCKFDLEWALYKERFEVADKSMSDSKWYPDGVPLAYLSMHNTKQFEVTDWLLSWLARCVKFKPTCKDKGRAPAQNCQEDSSAERQLRRKPGEYLHHMCCCVEPRMEKWIFWGKTWFSRSADVPGMMPGMQKNRTCTLP</sequence>
<evidence type="ECO:0000256" key="7">
    <source>
        <dbReference type="ARBA" id="ARBA00022837"/>
    </source>
</evidence>
<reference evidence="17 18" key="1">
    <citation type="submission" date="2024-02" db="EMBL/GenBank/DDBJ databases">
        <authorList>
            <person name="Chen Y."/>
            <person name="Shah S."/>
            <person name="Dougan E. K."/>
            <person name="Thang M."/>
            <person name="Chan C."/>
        </authorList>
    </citation>
    <scope>NUCLEOTIDE SEQUENCE [LARGE SCALE GENOMIC DNA]</scope>
</reference>
<evidence type="ECO:0000256" key="14">
    <source>
        <dbReference type="SAM" id="MobiDB-lite"/>
    </source>
</evidence>
<keyword evidence="5" id="KW-0107">Calcium channel</keyword>
<evidence type="ECO:0000259" key="16">
    <source>
        <dbReference type="PROSITE" id="PS50222"/>
    </source>
</evidence>
<keyword evidence="4" id="KW-0109">Calcium transport</keyword>
<feature type="region of interest" description="Disordered" evidence="14">
    <location>
        <begin position="59"/>
        <end position="114"/>
    </location>
</feature>
<keyword evidence="6 15" id="KW-0812">Transmembrane</keyword>
<dbReference type="InterPro" id="IPR027359">
    <property type="entry name" value="Volt_channel_dom_sf"/>
</dbReference>
<keyword evidence="10" id="KW-0406">Ion transport</keyword>
<organism evidence="17 18">
    <name type="scientific">Durusdinium trenchii</name>
    <dbReference type="NCBI Taxonomy" id="1381693"/>
    <lineage>
        <taxon>Eukaryota</taxon>
        <taxon>Sar</taxon>
        <taxon>Alveolata</taxon>
        <taxon>Dinophyceae</taxon>
        <taxon>Suessiales</taxon>
        <taxon>Symbiodiniaceae</taxon>
        <taxon>Durusdinium</taxon>
    </lineage>
</organism>
<evidence type="ECO:0000256" key="5">
    <source>
        <dbReference type="ARBA" id="ARBA00022673"/>
    </source>
</evidence>
<keyword evidence="2" id="KW-0813">Transport</keyword>
<dbReference type="Pfam" id="PF00112">
    <property type="entry name" value="Peptidase_C1"/>
    <property type="match status" value="1"/>
</dbReference>
<dbReference type="InterPro" id="IPR025660">
    <property type="entry name" value="Pept_his_AS"/>
</dbReference>
<feature type="transmembrane region" description="Helical" evidence="15">
    <location>
        <begin position="701"/>
        <end position="723"/>
    </location>
</feature>
<name>A0ABP0SCQ7_9DINO</name>
<feature type="compositionally biased region" description="Low complexity" evidence="14">
    <location>
        <begin position="87"/>
        <end position="96"/>
    </location>
</feature>
<dbReference type="InterPro" id="IPR000668">
    <property type="entry name" value="Peptidase_C1A_C"/>
</dbReference>
<feature type="compositionally biased region" description="Basic and acidic residues" evidence="14">
    <location>
        <begin position="378"/>
        <end position="403"/>
    </location>
</feature>
<keyword evidence="18" id="KW-1185">Reference proteome</keyword>
<comment type="caution">
    <text evidence="17">The sequence shown here is derived from an EMBL/GenBank/DDBJ whole genome shotgun (WGS) entry which is preliminary data.</text>
</comment>
<feature type="compositionally biased region" description="Acidic residues" evidence="14">
    <location>
        <begin position="64"/>
        <end position="86"/>
    </location>
</feature>
<comment type="subcellular location">
    <subcellularLocation>
        <location evidence="1">Membrane</location>
        <topology evidence="1">Multi-pass membrane protein</topology>
    </subcellularLocation>
</comment>
<evidence type="ECO:0000256" key="10">
    <source>
        <dbReference type="ARBA" id="ARBA00023065"/>
    </source>
</evidence>
<feature type="domain" description="EF-hand" evidence="16">
    <location>
        <begin position="747"/>
        <end position="782"/>
    </location>
</feature>
<evidence type="ECO:0000256" key="4">
    <source>
        <dbReference type="ARBA" id="ARBA00022568"/>
    </source>
</evidence>
<dbReference type="SUPFAM" id="SSF47473">
    <property type="entry name" value="EF-hand"/>
    <property type="match status" value="1"/>
</dbReference>
<evidence type="ECO:0000256" key="2">
    <source>
        <dbReference type="ARBA" id="ARBA00022448"/>
    </source>
</evidence>
<feature type="transmembrane region" description="Helical" evidence="15">
    <location>
        <begin position="511"/>
        <end position="532"/>
    </location>
</feature>
<dbReference type="SMART" id="SM00645">
    <property type="entry name" value="Pept_C1"/>
    <property type="match status" value="1"/>
</dbReference>
<dbReference type="Pfam" id="PF00520">
    <property type="entry name" value="Ion_trans"/>
    <property type="match status" value="1"/>
</dbReference>
<evidence type="ECO:0000256" key="13">
    <source>
        <dbReference type="ARBA" id="ARBA00023303"/>
    </source>
</evidence>
<evidence type="ECO:0000256" key="1">
    <source>
        <dbReference type="ARBA" id="ARBA00004141"/>
    </source>
</evidence>
<evidence type="ECO:0000256" key="12">
    <source>
        <dbReference type="ARBA" id="ARBA00023180"/>
    </source>
</evidence>
<gene>
    <name evidence="17" type="ORF">CCMP2556_LOCUS51230</name>
</gene>
<protein>
    <recommendedName>
        <fullName evidence="16">EF-hand domain-containing protein</fullName>
    </recommendedName>
</protein>
<keyword evidence="3" id="KW-0597">Phosphoprotein</keyword>
<evidence type="ECO:0000256" key="8">
    <source>
        <dbReference type="ARBA" id="ARBA00022882"/>
    </source>
</evidence>
<dbReference type="Gene3D" id="1.10.238.10">
    <property type="entry name" value="EF-hand"/>
    <property type="match status" value="1"/>
</dbReference>
<dbReference type="InterPro" id="IPR050599">
    <property type="entry name" value="VDCC_alpha-1_subunit"/>
</dbReference>
<evidence type="ECO:0000313" key="17">
    <source>
        <dbReference type="EMBL" id="CAK9110170.1"/>
    </source>
</evidence>
<keyword evidence="7" id="KW-0106">Calcium</keyword>
<dbReference type="PROSITE" id="PS50222">
    <property type="entry name" value="EF_HAND_2"/>
    <property type="match status" value="1"/>
</dbReference>
<dbReference type="PANTHER" id="PTHR45628:SF7">
    <property type="entry name" value="VOLTAGE-DEPENDENT CALCIUM CHANNEL TYPE A SUBUNIT ALPHA-1"/>
    <property type="match status" value="1"/>
</dbReference>
<evidence type="ECO:0000256" key="11">
    <source>
        <dbReference type="ARBA" id="ARBA00023136"/>
    </source>
</evidence>
<proteinExistence type="predicted"/>
<keyword evidence="12" id="KW-0325">Glycoprotein</keyword>
<dbReference type="InterPro" id="IPR002048">
    <property type="entry name" value="EF_hand_dom"/>
</dbReference>
<feature type="region of interest" description="Disordered" evidence="14">
    <location>
        <begin position="373"/>
        <end position="404"/>
    </location>
</feature>
<dbReference type="CDD" id="cd02619">
    <property type="entry name" value="Peptidase_C1"/>
    <property type="match status" value="1"/>
</dbReference>
<evidence type="ECO:0000313" key="18">
    <source>
        <dbReference type="Proteomes" id="UP001642484"/>
    </source>
</evidence>
<keyword evidence="8" id="KW-0851">Voltage-gated channel</keyword>
<dbReference type="InterPro" id="IPR005821">
    <property type="entry name" value="Ion_trans_dom"/>
</dbReference>
<dbReference type="InterPro" id="IPR011992">
    <property type="entry name" value="EF-hand-dom_pair"/>
</dbReference>
<dbReference type="PANTHER" id="PTHR45628">
    <property type="entry name" value="VOLTAGE-DEPENDENT CALCIUM CHANNEL TYPE A SUBUNIT ALPHA-1"/>
    <property type="match status" value="1"/>
</dbReference>
<evidence type="ECO:0000256" key="9">
    <source>
        <dbReference type="ARBA" id="ARBA00022989"/>
    </source>
</evidence>